<proteinExistence type="predicted"/>
<dbReference type="Pfam" id="PF07345">
    <property type="entry name" value="ATPaseInh_sub_z"/>
    <property type="match status" value="1"/>
</dbReference>
<dbReference type="OrthoDB" id="9810387at2"/>
<dbReference type="InterPro" id="IPR009945">
    <property type="entry name" value="ATPase_inh_sub_z"/>
</dbReference>
<dbReference type="RefSeq" id="WP_099514108.1">
    <property type="nucleotide sequence ID" value="NZ_CP016617.1"/>
</dbReference>
<dbReference type="InterPro" id="IPR038293">
    <property type="entry name" value="ATPase_inh_sub_z_sf"/>
</dbReference>
<dbReference type="AlphaFoldDB" id="A0A1B2ET76"/>
<evidence type="ECO:0008006" key="2">
    <source>
        <dbReference type="Google" id="ProtNLM"/>
    </source>
</evidence>
<keyword evidence="1" id="KW-0614">Plasmid</keyword>
<evidence type="ECO:0000313" key="1">
    <source>
        <dbReference type="EMBL" id="ANY83032.1"/>
    </source>
</evidence>
<geneLocation type="plasmid" evidence="1">
    <name>unnamed1</name>
</geneLocation>
<dbReference type="KEGG" id="moc:BB934_33005"/>
<name>A0A1B2ET76_9HYPH</name>
<reference evidence="1" key="1">
    <citation type="submission" date="2016-07" db="EMBL/GenBank/DDBJ databases">
        <title>Microvirga ossetica sp. nov. a new species of rhizobia isolated from root nodules of the legume species Vicia alpestris Steven originated from North Ossetia region in the Caucasus.</title>
        <authorList>
            <person name="Safronova V.I."/>
            <person name="Kuznetsova I.G."/>
            <person name="Sazanova A.L."/>
            <person name="Belimov A."/>
            <person name="Andronov E."/>
            <person name="Osledkin Y.S."/>
            <person name="Onishchuk O.P."/>
            <person name="Kurchak O.N."/>
            <person name="Shaposhnikov A.I."/>
            <person name="Willems A."/>
            <person name="Tikhonovich I.A."/>
        </authorList>
    </citation>
    <scope>NUCLEOTIDE SEQUENCE [LARGE SCALE GENOMIC DNA]</scope>
    <source>
        <strain evidence="1">V5/3M</strain>
        <plasmid evidence="1">unnamed1</plasmid>
    </source>
</reference>
<organism evidence="1">
    <name type="scientific">Microvirga ossetica</name>
    <dbReference type="NCBI Taxonomy" id="1882682"/>
    <lineage>
        <taxon>Bacteria</taxon>
        <taxon>Pseudomonadati</taxon>
        <taxon>Pseudomonadota</taxon>
        <taxon>Alphaproteobacteria</taxon>
        <taxon>Hyphomicrobiales</taxon>
        <taxon>Methylobacteriaceae</taxon>
        <taxon>Microvirga</taxon>
    </lineage>
</organism>
<gene>
    <name evidence="1" type="ORF">BB934_33005</name>
</gene>
<dbReference type="EMBL" id="CP016617">
    <property type="protein sequence ID" value="ANY83032.1"/>
    <property type="molecule type" value="Genomic_DNA"/>
</dbReference>
<accession>A0A1B2ET76</accession>
<protein>
    <recommendedName>
        <fullName evidence="2">Aldolase</fullName>
    </recommendedName>
</protein>
<sequence length="108" mass="12013">MNVTGTKTFNQSSSPWCLDNDTRDSVIARRNVLAGLWAGRLLGLSNADLSSYATDVHRADFEMDGDGDIVGKITRDLSLHGLSCSERQVRDKLRAYHREAFRQVAVTD</sequence>
<dbReference type="Gene3D" id="1.10.790.20">
    <property type="entry name" value="Domain of unknown function DUF1476"/>
    <property type="match status" value="1"/>
</dbReference>